<dbReference type="InterPro" id="IPR051694">
    <property type="entry name" value="Immunoregulatory_rcpt-like"/>
</dbReference>
<keyword evidence="8" id="KW-1185">Reference proteome</keyword>
<dbReference type="InParanoid" id="A0A165LSK7"/>
<dbReference type="EMBL" id="KV425921">
    <property type="protein sequence ID" value="KZV98266.1"/>
    <property type="molecule type" value="Genomic_DNA"/>
</dbReference>
<feature type="region of interest" description="Disordered" evidence="5">
    <location>
        <begin position="142"/>
        <end position="192"/>
    </location>
</feature>
<evidence type="ECO:0000256" key="4">
    <source>
        <dbReference type="ARBA" id="ARBA00023136"/>
    </source>
</evidence>
<gene>
    <name evidence="7" type="ORF">EXIGLDRAFT_832350</name>
</gene>
<keyword evidence="3 6" id="KW-1133">Transmembrane helix</keyword>
<evidence type="ECO:0000256" key="6">
    <source>
        <dbReference type="SAM" id="Phobius"/>
    </source>
</evidence>
<dbReference type="PANTHER" id="PTHR15549">
    <property type="entry name" value="PAIRED IMMUNOGLOBULIN-LIKE TYPE 2 RECEPTOR"/>
    <property type="match status" value="1"/>
</dbReference>
<keyword evidence="4 6" id="KW-0472">Membrane</keyword>
<organism evidence="7 8">
    <name type="scientific">Exidia glandulosa HHB12029</name>
    <dbReference type="NCBI Taxonomy" id="1314781"/>
    <lineage>
        <taxon>Eukaryota</taxon>
        <taxon>Fungi</taxon>
        <taxon>Dikarya</taxon>
        <taxon>Basidiomycota</taxon>
        <taxon>Agaricomycotina</taxon>
        <taxon>Agaricomycetes</taxon>
        <taxon>Auriculariales</taxon>
        <taxon>Exidiaceae</taxon>
        <taxon>Exidia</taxon>
    </lineage>
</organism>
<evidence type="ECO:0000313" key="8">
    <source>
        <dbReference type="Proteomes" id="UP000077266"/>
    </source>
</evidence>
<reference evidence="7 8" key="1">
    <citation type="journal article" date="2016" name="Mol. Biol. Evol.">
        <title>Comparative Genomics of Early-Diverging Mushroom-Forming Fungi Provides Insights into the Origins of Lignocellulose Decay Capabilities.</title>
        <authorList>
            <person name="Nagy L.G."/>
            <person name="Riley R."/>
            <person name="Tritt A."/>
            <person name="Adam C."/>
            <person name="Daum C."/>
            <person name="Floudas D."/>
            <person name="Sun H."/>
            <person name="Yadav J.S."/>
            <person name="Pangilinan J."/>
            <person name="Larsson K.H."/>
            <person name="Matsuura K."/>
            <person name="Barry K."/>
            <person name="Labutti K."/>
            <person name="Kuo R."/>
            <person name="Ohm R.A."/>
            <person name="Bhattacharya S.S."/>
            <person name="Shirouzu T."/>
            <person name="Yoshinaga Y."/>
            <person name="Martin F.M."/>
            <person name="Grigoriev I.V."/>
            <person name="Hibbett D.S."/>
        </authorList>
    </citation>
    <scope>NUCLEOTIDE SEQUENCE [LARGE SCALE GENOMIC DNA]</scope>
    <source>
        <strain evidence="7 8">HHB12029</strain>
    </source>
</reference>
<evidence type="ECO:0000256" key="3">
    <source>
        <dbReference type="ARBA" id="ARBA00022989"/>
    </source>
</evidence>
<protein>
    <recommendedName>
        <fullName evidence="9">Mid2 domain-containing protein</fullName>
    </recommendedName>
</protein>
<proteinExistence type="predicted"/>
<feature type="region of interest" description="Disordered" evidence="5">
    <location>
        <begin position="271"/>
        <end position="326"/>
    </location>
</feature>
<accession>A0A165LSK7</accession>
<feature type="compositionally biased region" description="Polar residues" evidence="5">
    <location>
        <begin position="171"/>
        <end position="181"/>
    </location>
</feature>
<comment type="subcellular location">
    <subcellularLocation>
        <location evidence="1">Membrane</location>
        <topology evidence="1">Single-pass membrane protein</topology>
    </subcellularLocation>
</comment>
<dbReference type="GO" id="GO:0016020">
    <property type="term" value="C:membrane"/>
    <property type="evidence" value="ECO:0007669"/>
    <property type="project" value="UniProtKB-SubCell"/>
</dbReference>
<feature type="compositionally biased region" description="Low complexity" evidence="5">
    <location>
        <begin position="142"/>
        <end position="170"/>
    </location>
</feature>
<dbReference type="GO" id="GO:0071944">
    <property type="term" value="C:cell periphery"/>
    <property type="evidence" value="ECO:0007669"/>
    <property type="project" value="UniProtKB-ARBA"/>
</dbReference>
<name>A0A165LSK7_EXIGL</name>
<evidence type="ECO:0000256" key="5">
    <source>
        <dbReference type="SAM" id="MobiDB-lite"/>
    </source>
</evidence>
<keyword evidence="2 6" id="KW-0812">Transmembrane</keyword>
<evidence type="ECO:0008006" key="9">
    <source>
        <dbReference type="Google" id="ProtNLM"/>
    </source>
</evidence>
<feature type="compositionally biased region" description="Polar residues" evidence="5">
    <location>
        <begin position="302"/>
        <end position="319"/>
    </location>
</feature>
<evidence type="ECO:0000313" key="7">
    <source>
        <dbReference type="EMBL" id="KZV98266.1"/>
    </source>
</evidence>
<sequence length="385" mass="40390">MATSVLTAEAWTTPKQAPVTTVTRRGVQAAAERVCSDADVSDTAVLLTGNTTYGATAVLRFNGSAITVYGAVLSLQHLKYEAYIDQELPSVHTFPTPGCRGSLVQYSGLDPAVEHRLWISNLAFDDSAPYVAIYNATITNPPASQSSSSTVPSSSSESTPSQSAPSPSSSKAAQTIPQGPNVTDVASPASTGTSSKSVRVVALIAAPVIVALLVLFVLVWYLRRRRRNRHLRHALPGEELLRPYPSTPMPMTSGGTLKHPDLAVTITPATNSSTFAAPGPSSPRDAKYQALNLKPPPASPSEMPSTESMYSNNTSSASTPLLPGGSGPEDVAALEAAVRRAGFSISSVVASLNRLSISQSQSQSAYAPTESEAPPLYERRIGNGR</sequence>
<dbReference type="AlphaFoldDB" id="A0A165LSK7"/>
<feature type="transmembrane region" description="Helical" evidence="6">
    <location>
        <begin position="200"/>
        <end position="222"/>
    </location>
</feature>
<evidence type="ECO:0000256" key="1">
    <source>
        <dbReference type="ARBA" id="ARBA00004167"/>
    </source>
</evidence>
<feature type="region of interest" description="Disordered" evidence="5">
    <location>
        <begin position="357"/>
        <end position="385"/>
    </location>
</feature>
<dbReference type="Proteomes" id="UP000077266">
    <property type="component" value="Unassembled WGS sequence"/>
</dbReference>
<evidence type="ECO:0000256" key="2">
    <source>
        <dbReference type="ARBA" id="ARBA00022692"/>
    </source>
</evidence>